<dbReference type="EMBL" id="JNBS01000555">
    <property type="protein sequence ID" value="OQS04772.1"/>
    <property type="molecule type" value="Genomic_DNA"/>
</dbReference>
<keyword evidence="1" id="KW-1133">Transmembrane helix</keyword>
<keyword evidence="1" id="KW-0472">Membrane</keyword>
<gene>
    <name evidence="2" type="ORF">THRCLA_03016</name>
</gene>
<sequence>MWQKYYRHYYDLAINLRLLGIEDAKPTDRIEIVVGDPTSIILLNPYVSIAFILDIWVSIEFFIHALSRVTQFYEIKLCLLACFYLSRMLWLAYGALILLSYILKKIHYEKSFSEADPTLTAIIVSIITGPITNLNSRTIFFIDLYYHLFLSFAKDENSSDGAIPVVVFCFTIGMLPIVAGFLLKCPNCPHKRNGAIPYGSITMNDIKHRFTHYFNFMTFSDTASIVKGGGMYQLFAHNRKYKRNLVMSQRGEDCYVVFGLGKQRTSVRLSLLSCIDLTFSICSMTDSTAAVGRLYFDKDEVKLLGGAYNSPWIT</sequence>
<accession>A0A1W0A3B0</accession>
<comment type="caution">
    <text evidence="2">The sequence shown here is derived from an EMBL/GenBank/DDBJ whole genome shotgun (WGS) entry which is preliminary data.</text>
</comment>
<evidence type="ECO:0000313" key="3">
    <source>
        <dbReference type="Proteomes" id="UP000243217"/>
    </source>
</evidence>
<protein>
    <submittedName>
        <fullName evidence="2">Uncharacterized protein</fullName>
    </submittedName>
</protein>
<feature type="transmembrane region" description="Helical" evidence="1">
    <location>
        <begin position="78"/>
        <end position="103"/>
    </location>
</feature>
<dbReference type="Proteomes" id="UP000243217">
    <property type="component" value="Unassembled WGS sequence"/>
</dbReference>
<keyword evidence="3" id="KW-1185">Reference proteome</keyword>
<proteinExistence type="predicted"/>
<keyword evidence="1" id="KW-0812">Transmembrane</keyword>
<organism evidence="2 3">
    <name type="scientific">Thraustotheca clavata</name>
    <dbReference type="NCBI Taxonomy" id="74557"/>
    <lineage>
        <taxon>Eukaryota</taxon>
        <taxon>Sar</taxon>
        <taxon>Stramenopiles</taxon>
        <taxon>Oomycota</taxon>
        <taxon>Saprolegniomycetes</taxon>
        <taxon>Saprolegniales</taxon>
        <taxon>Achlyaceae</taxon>
        <taxon>Thraustotheca</taxon>
    </lineage>
</organism>
<evidence type="ECO:0000256" key="1">
    <source>
        <dbReference type="SAM" id="Phobius"/>
    </source>
</evidence>
<reference evidence="2 3" key="1">
    <citation type="journal article" date="2014" name="Genome Biol. Evol.">
        <title>The secreted proteins of Achlya hypogyna and Thraustotheca clavata identify the ancestral oomycete secretome and reveal gene acquisitions by horizontal gene transfer.</title>
        <authorList>
            <person name="Misner I."/>
            <person name="Blouin N."/>
            <person name="Leonard G."/>
            <person name="Richards T.A."/>
            <person name="Lane C.E."/>
        </authorList>
    </citation>
    <scope>NUCLEOTIDE SEQUENCE [LARGE SCALE GENOMIC DNA]</scope>
    <source>
        <strain evidence="2 3">ATCC 34112</strain>
    </source>
</reference>
<dbReference type="AlphaFoldDB" id="A0A1W0A3B0"/>
<name>A0A1W0A3B0_9STRA</name>
<feature type="transmembrane region" description="Helical" evidence="1">
    <location>
        <begin position="46"/>
        <end position="66"/>
    </location>
</feature>
<evidence type="ECO:0000313" key="2">
    <source>
        <dbReference type="EMBL" id="OQS04772.1"/>
    </source>
</evidence>
<feature type="transmembrane region" description="Helical" evidence="1">
    <location>
        <begin position="161"/>
        <end position="183"/>
    </location>
</feature>